<sequence>MVFENTTYNINFRVFDEPILPKWWTKVLYHSPMIEPFEEEVVLAFDLDVIIKGNIDPLFDWVEQQDYLCACWCRWREHMEDFEKRRSQKECCTPYNSSILGWKPNSSLKVWEKFEFEDIEKCGGFDTYLWMNYLDPIRIPDHFYYSASYSNYQELDYPIAIFNKGYSDGLEKEEIYSTVPWTKKYI</sequence>
<proteinExistence type="predicted"/>
<name>A0A381RFU2_9ZZZZ</name>
<dbReference type="InterPro" id="IPR029044">
    <property type="entry name" value="Nucleotide-diphossugar_trans"/>
</dbReference>
<accession>A0A381RFU2</accession>
<gene>
    <name evidence="1" type="ORF">METZ01_LOCUS43529</name>
</gene>
<dbReference type="AlphaFoldDB" id="A0A381RFU2"/>
<reference evidence="1" key="1">
    <citation type="submission" date="2018-05" db="EMBL/GenBank/DDBJ databases">
        <authorList>
            <person name="Lanie J.A."/>
            <person name="Ng W.-L."/>
            <person name="Kazmierczak K.M."/>
            <person name="Andrzejewski T.M."/>
            <person name="Davidsen T.M."/>
            <person name="Wayne K.J."/>
            <person name="Tettelin H."/>
            <person name="Glass J.I."/>
            <person name="Rusch D."/>
            <person name="Podicherti R."/>
            <person name="Tsui H.-C.T."/>
            <person name="Winkler M.E."/>
        </authorList>
    </citation>
    <scope>NUCLEOTIDE SEQUENCE</scope>
</reference>
<dbReference type="SUPFAM" id="SSF53448">
    <property type="entry name" value="Nucleotide-diphospho-sugar transferases"/>
    <property type="match status" value="1"/>
</dbReference>
<protein>
    <submittedName>
        <fullName evidence="1">Uncharacterized protein</fullName>
    </submittedName>
</protein>
<evidence type="ECO:0000313" key="1">
    <source>
        <dbReference type="EMBL" id="SUZ90675.1"/>
    </source>
</evidence>
<organism evidence="1">
    <name type="scientific">marine metagenome</name>
    <dbReference type="NCBI Taxonomy" id="408172"/>
    <lineage>
        <taxon>unclassified sequences</taxon>
        <taxon>metagenomes</taxon>
        <taxon>ecological metagenomes</taxon>
    </lineage>
</organism>
<dbReference type="EMBL" id="UINC01001914">
    <property type="protein sequence ID" value="SUZ90675.1"/>
    <property type="molecule type" value="Genomic_DNA"/>
</dbReference>